<dbReference type="InterPro" id="IPR020843">
    <property type="entry name" value="ER"/>
</dbReference>
<dbReference type="GO" id="GO:0016491">
    <property type="term" value="F:oxidoreductase activity"/>
    <property type="evidence" value="ECO:0007669"/>
    <property type="project" value="UniProtKB-KW"/>
</dbReference>
<dbReference type="InterPro" id="IPR052100">
    <property type="entry name" value="SV-ATPase_mito-regulator"/>
</dbReference>
<accession>A0A098LK25</accession>
<sequence length="338" mass="37514">MDYQCYKVFKPGSLNKLKFTIQKLGKPGKGEVTVQVKAIGLNYADIFAIMGLYSATPKDPFIPGLEYAGIVAEVGEGVQDFKAGDKVMGVTRFGGYTEVLNIDHRYIITLPEGWSFEEGAAFPVQVLTAYYGLVTLGNLQHGQSVLIHSAAGGVGLLANRIAKKMGAYTIGVVGNESKFDILKKEGYDRFLIRSNKFKKDVTEALAGRELNLVMETTGDKFFHWSYDLLAPMGRVISYGSAQFTPSGQAPFYPLLLFKYLFRPRVDPLSMIKANKSLMAFNLIWLYEKADIMKELLNDIFKLNLEAPIIGRTYEFNKLPQALIDFKAGGTIGKLIVKL</sequence>
<evidence type="ECO:0000256" key="1">
    <source>
        <dbReference type="ARBA" id="ARBA00023002"/>
    </source>
</evidence>
<keyword evidence="4" id="KW-1185">Reference proteome</keyword>
<evidence type="ECO:0000313" key="3">
    <source>
        <dbReference type="EMBL" id="GAL86543.1"/>
    </source>
</evidence>
<evidence type="ECO:0000259" key="2">
    <source>
        <dbReference type="SMART" id="SM00829"/>
    </source>
</evidence>
<name>A0A098LK25_9BACT</name>
<dbReference type="Pfam" id="PF00107">
    <property type="entry name" value="ADH_zinc_N"/>
    <property type="match status" value="1"/>
</dbReference>
<protein>
    <submittedName>
        <fullName evidence="3">Beta-ketoacyl-acyl-carrier-protein synthase I</fullName>
    </submittedName>
</protein>
<dbReference type="Pfam" id="PF08240">
    <property type="entry name" value="ADH_N"/>
    <property type="match status" value="1"/>
</dbReference>
<dbReference type="PANTHER" id="PTHR44054">
    <property type="entry name" value="SYNAPTIC VESICLE MEMBRANE PROTEIN VAT-1 HOMOLOG-LIKE"/>
    <property type="match status" value="1"/>
</dbReference>
<dbReference type="AlphaFoldDB" id="A0A098LK25"/>
<dbReference type="eggNOG" id="COG0604">
    <property type="taxonomic scope" value="Bacteria"/>
</dbReference>
<dbReference type="InterPro" id="IPR036291">
    <property type="entry name" value="NAD(P)-bd_dom_sf"/>
</dbReference>
<dbReference type="EMBL" id="BBLT01000008">
    <property type="protein sequence ID" value="GAL86543.1"/>
    <property type="molecule type" value="Genomic_DNA"/>
</dbReference>
<dbReference type="Gene3D" id="3.90.180.10">
    <property type="entry name" value="Medium-chain alcohol dehydrogenases, catalytic domain"/>
    <property type="match status" value="1"/>
</dbReference>
<dbReference type="PANTHER" id="PTHR44054:SF1">
    <property type="entry name" value="SYNAPTIC VESICLE MEMBRANE PROTEIN VAT-1 HOMOLOG"/>
    <property type="match status" value="1"/>
</dbReference>
<dbReference type="Gene3D" id="3.40.50.720">
    <property type="entry name" value="NAD(P)-binding Rossmann-like Domain"/>
    <property type="match status" value="1"/>
</dbReference>
<keyword evidence="1" id="KW-0560">Oxidoreductase</keyword>
<dbReference type="Proteomes" id="UP000030185">
    <property type="component" value="Unassembled WGS sequence"/>
</dbReference>
<dbReference type="SUPFAM" id="SSF51735">
    <property type="entry name" value="NAD(P)-binding Rossmann-fold domains"/>
    <property type="match status" value="1"/>
</dbReference>
<gene>
    <name evidence="3" type="ORF">MYP_3773</name>
</gene>
<feature type="domain" description="Enoyl reductase (ER)" evidence="2">
    <location>
        <begin position="12"/>
        <end position="336"/>
    </location>
</feature>
<dbReference type="InterPro" id="IPR013149">
    <property type="entry name" value="ADH-like_C"/>
</dbReference>
<dbReference type="RefSeq" id="WP_045466616.1">
    <property type="nucleotide sequence ID" value="NZ_BBLT01000008.1"/>
</dbReference>
<dbReference type="SUPFAM" id="SSF50129">
    <property type="entry name" value="GroES-like"/>
    <property type="match status" value="1"/>
</dbReference>
<reference evidence="3 4" key="1">
    <citation type="submission" date="2014-09" db="EMBL/GenBank/DDBJ databases">
        <title>Sporocytophaga myxococcoides PG-01 genome sequencing.</title>
        <authorList>
            <person name="Liu L."/>
            <person name="Gao P.J."/>
            <person name="Chen G.J."/>
            <person name="Wang L.S."/>
        </authorList>
    </citation>
    <scope>NUCLEOTIDE SEQUENCE [LARGE SCALE GENOMIC DNA]</scope>
    <source>
        <strain evidence="3 4">PG-01</strain>
    </source>
</reference>
<proteinExistence type="predicted"/>
<dbReference type="OrthoDB" id="9787435at2"/>
<comment type="caution">
    <text evidence="3">The sequence shown here is derived from an EMBL/GenBank/DDBJ whole genome shotgun (WGS) entry which is preliminary data.</text>
</comment>
<evidence type="ECO:0000313" key="4">
    <source>
        <dbReference type="Proteomes" id="UP000030185"/>
    </source>
</evidence>
<dbReference type="STRING" id="153721.MYP_3773"/>
<dbReference type="InterPro" id="IPR013154">
    <property type="entry name" value="ADH-like_N"/>
</dbReference>
<dbReference type="SMART" id="SM00829">
    <property type="entry name" value="PKS_ER"/>
    <property type="match status" value="1"/>
</dbReference>
<organism evidence="3 4">
    <name type="scientific">Sporocytophaga myxococcoides</name>
    <dbReference type="NCBI Taxonomy" id="153721"/>
    <lineage>
        <taxon>Bacteria</taxon>
        <taxon>Pseudomonadati</taxon>
        <taxon>Bacteroidota</taxon>
        <taxon>Cytophagia</taxon>
        <taxon>Cytophagales</taxon>
        <taxon>Cytophagaceae</taxon>
        <taxon>Sporocytophaga</taxon>
    </lineage>
</organism>
<dbReference type="InterPro" id="IPR011032">
    <property type="entry name" value="GroES-like_sf"/>
</dbReference>